<dbReference type="Gene3D" id="1.10.1220.10">
    <property type="entry name" value="Met repressor-like"/>
    <property type="match status" value="1"/>
</dbReference>
<sequence>MSSRKTPLGGRPARPEDPGRAAELERLRATAAGEKVRLNANVPADLYARYKAAVERRGLTVTVAVVQHIHDFLDAYE</sequence>
<dbReference type="Pfam" id="PF09274">
    <property type="entry name" value="ParG"/>
    <property type="match status" value="1"/>
</dbReference>
<gene>
    <name evidence="2" type="ORF">RM540_16165</name>
</gene>
<reference evidence="2 3" key="1">
    <citation type="submission" date="2023-09" db="EMBL/GenBank/DDBJ databases">
        <authorList>
            <person name="Rey-Velasco X."/>
        </authorList>
    </citation>
    <scope>NUCLEOTIDE SEQUENCE [LARGE SCALE GENOMIC DNA]</scope>
    <source>
        <strain evidence="2 3">F394</strain>
    </source>
</reference>
<dbReference type="Proteomes" id="UP001267426">
    <property type="component" value="Unassembled WGS sequence"/>
</dbReference>
<name>A0ABU3BVM4_9BACT</name>
<evidence type="ECO:0000313" key="3">
    <source>
        <dbReference type="Proteomes" id="UP001267426"/>
    </source>
</evidence>
<dbReference type="RefSeq" id="WP_311666041.1">
    <property type="nucleotide sequence ID" value="NZ_JAVRHT010000077.1"/>
</dbReference>
<keyword evidence="3" id="KW-1185">Reference proteome</keyword>
<dbReference type="EMBL" id="JAVRHT010000077">
    <property type="protein sequence ID" value="MDT0633290.1"/>
    <property type="molecule type" value="Genomic_DNA"/>
</dbReference>
<accession>A0ABU3BVM4</accession>
<evidence type="ECO:0000313" key="2">
    <source>
        <dbReference type="EMBL" id="MDT0633290.1"/>
    </source>
</evidence>
<protein>
    <submittedName>
        <fullName evidence="2">Plasmid partition protein ParG</fullName>
    </submittedName>
</protein>
<evidence type="ECO:0000256" key="1">
    <source>
        <dbReference type="SAM" id="MobiDB-lite"/>
    </source>
</evidence>
<comment type="caution">
    <text evidence="2">The sequence shown here is derived from an EMBL/GenBank/DDBJ whole genome shotgun (WGS) entry which is preliminary data.</text>
</comment>
<organism evidence="2 3">
    <name type="scientific">Rubrivirga litoralis</name>
    <dbReference type="NCBI Taxonomy" id="3075598"/>
    <lineage>
        <taxon>Bacteria</taxon>
        <taxon>Pseudomonadati</taxon>
        <taxon>Rhodothermota</taxon>
        <taxon>Rhodothermia</taxon>
        <taxon>Rhodothermales</taxon>
        <taxon>Rubricoccaceae</taxon>
        <taxon>Rubrivirga</taxon>
    </lineage>
</organism>
<dbReference type="InterPro" id="IPR015354">
    <property type="entry name" value="DNA_partition_ParG"/>
</dbReference>
<feature type="region of interest" description="Disordered" evidence="1">
    <location>
        <begin position="1"/>
        <end position="21"/>
    </location>
</feature>
<dbReference type="InterPro" id="IPR013321">
    <property type="entry name" value="Arc_rbn_hlx_hlx"/>
</dbReference>
<proteinExistence type="predicted"/>